<dbReference type="Proteomes" id="UP000515140">
    <property type="component" value="Unplaced"/>
</dbReference>
<dbReference type="Pfam" id="PF13833">
    <property type="entry name" value="EF-hand_8"/>
    <property type="match status" value="1"/>
</dbReference>
<name>A0A6P5L4C9_PHACI</name>
<dbReference type="SUPFAM" id="SSF47473">
    <property type="entry name" value="EF-hand"/>
    <property type="match status" value="5"/>
</dbReference>
<dbReference type="PANTHER" id="PTHR22656:SF1">
    <property type="entry name" value="EF-HAND CALCIUM-BINDING DOMAIN-CONTAINING PROTEIN 13"/>
    <property type="match status" value="1"/>
</dbReference>
<evidence type="ECO:0000259" key="3">
    <source>
        <dbReference type="PROSITE" id="PS50222"/>
    </source>
</evidence>
<dbReference type="SMART" id="SM00054">
    <property type="entry name" value="EFh"/>
    <property type="match status" value="4"/>
</dbReference>
<gene>
    <name evidence="5" type="primary">EFCAB13</name>
</gene>
<dbReference type="GO" id="GO:0005509">
    <property type="term" value="F:calcium ion binding"/>
    <property type="evidence" value="ECO:0007669"/>
    <property type="project" value="InterPro"/>
</dbReference>
<dbReference type="InterPro" id="IPR011992">
    <property type="entry name" value="EF-hand-dom_pair"/>
</dbReference>
<dbReference type="AlphaFoldDB" id="A0A6P5L4C9"/>
<reference evidence="5" key="1">
    <citation type="submission" date="2025-08" db="UniProtKB">
        <authorList>
            <consortium name="RefSeq"/>
        </authorList>
    </citation>
    <scope>IDENTIFICATION</scope>
    <source>
        <tissue evidence="5">Spleen</tissue>
    </source>
</reference>
<dbReference type="FunCoup" id="A0A6P5L4C9">
    <property type="interactions" value="3"/>
</dbReference>
<protein>
    <submittedName>
        <fullName evidence="5">EF-hand calcium-binding domain-containing protein 13 isoform X1</fullName>
    </submittedName>
</protein>
<dbReference type="RefSeq" id="XP_020852933.1">
    <property type="nucleotide sequence ID" value="XM_020997274.1"/>
</dbReference>
<accession>A0A6P5L4C9</accession>
<keyword evidence="1" id="KW-0677">Repeat</keyword>
<dbReference type="PROSITE" id="PS50222">
    <property type="entry name" value="EF_HAND_2"/>
    <property type="match status" value="1"/>
</dbReference>
<evidence type="ECO:0000256" key="2">
    <source>
        <dbReference type="ARBA" id="ARBA00022837"/>
    </source>
</evidence>
<dbReference type="PANTHER" id="PTHR22656">
    <property type="entry name" value="EF-HAND CALCIUM-BINDING DOMAIN-CONTAINING PROTEIN 13"/>
    <property type="match status" value="1"/>
</dbReference>
<dbReference type="InParanoid" id="A0A6P5L4C9"/>
<dbReference type="GeneID" id="110215658"/>
<feature type="domain" description="EF-hand" evidence="3">
    <location>
        <begin position="631"/>
        <end position="666"/>
    </location>
</feature>
<keyword evidence="4" id="KW-1185">Reference proteome</keyword>
<keyword evidence="2" id="KW-0106">Calcium</keyword>
<organism evidence="4 5">
    <name type="scientific">Phascolarctos cinereus</name>
    <name type="common">Koala</name>
    <dbReference type="NCBI Taxonomy" id="38626"/>
    <lineage>
        <taxon>Eukaryota</taxon>
        <taxon>Metazoa</taxon>
        <taxon>Chordata</taxon>
        <taxon>Craniata</taxon>
        <taxon>Vertebrata</taxon>
        <taxon>Euteleostomi</taxon>
        <taxon>Mammalia</taxon>
        <taxon>Metatheria</taxon>
        <taxon>Diprotodontia</taxon>
        <taxon>Phascolarctidae</taxon>
        <taxon>Phascolarctos</taxon>
    </lineage>
</organism>
<dbReference type="KEGG" id="pcw:110215658"/>
<evidence type="ECO:0000313" key="4">
    <source>
        <dbReference type="Proteomes" id="UP000515140"/>
    </source>
</evidence>
<evidence type="ECO:0000313" key="5">
    <source>
        <dbReference type="RefSeq" id="XP_020852933.1"/>
    </source>
</evidence>
<sequence>MRNNLLQRPPFLEEIFVNTSQATRDSATVNFKDRRRGREGLSKACKIFSNIRNGKIYVNDVLLTLHALKISMSDGELRQALKCVYIDANGMLDFSKFMEILNDRGSFSQDPAFQEAYQIFGKIKGGRVEVEDILPLLNILGVSVIFSTFQEVMNYLSYDDNKTVDFRDFLFSLEDLQQQYEDAVIKEWSSQDESDWRFSKPHTSRLFQQLRKKSNIFPRSSESSSTRFNRKTFGEKGSEESIDLLSPQQNLKNNLSLKNTFERVDISVLESLRTNSKTNISFRKLVGQSETQLEEAQPLKAIPGFRRSFHEADISVASESQQKILKTEESHELEPVKSNSRKSLEEINKYEICVTGTQPRGSSISLKKYTDVEEIPSVKKSSSFPKYWKEPEYKYGISVTDLQPPSIKSSQILRKLSSEVHIPEIPAASLDLVKLQPEKAKVKFRKKQLLKVTEDIQDSLGFFNKLTEDKIAIDELQPVLKIIGMDLSEDELEKVLQMTPADDTEMVDLKDFMVNLAKARQFSEYTVLKDAIDVLKDFEDEKVPLDQVQPKLKKLGVYCSMNELNKALEKIPPDSKGEVDFNKFVKTLMSNPSLGKRKSIEESLEKVETFKGNKASVHDLWDTLHTLDPDLTEKEFQEALKAVPQDENKKVDFDEFCQALEDRRQQAQEIIAPSEKIFALNKIKDDKVAKKDMDYVLKSMGIILPEEQLEKSLASTDDDSVNIKDFVSTLRSNDSFSNFAALKETINAMDQDKTIPLPVKDVYAEILQHRSAPESMGMQLSDQEIQDAVGAPVLEGPERDKFNIFMTALSQTEKLPVKDALEKGIDVFTHLEDGRIGVADLKHALADLNINLPKENLDQIIASCATDENGNLQLKDITVL</sequence>
<dbReference type="CTD" id="124989"/>
<dbReference type="Gene3D" id="1.10.238.10">
    <property type="entry name" value="EF-hand"/>
    <property type="match status" value="4"/>
</dbReference>
<dbReference type="InterPro" id="IPR002048">
    <property type="entry name" value="EF_hand_dom"/>
</dbReference>
<proteinExistence type="predicted"/>
<evidence type="ECO:0000256" key="1">
    <source>
        <dbReference type="ARBA" id="ARBA00022737"/>
    </source>
</evidence>